<sequence length="70" mass="7678">MSSITVGNLDPELFELLHISADRNGRSMEDEARLILMQAFQQNDCAGGLGTRISSRFRAEGGVELDLPAR</sequence>
<dbReference type="InterPro" id="IPR010985">
    <property type="entry name" value="Ribbon_hlx_hlx"/>
</dbReference>
<dbReference type="KEGG" id="psil:PMA3_25790"/>
<dbReference type="Gene3D" id="1.10.1220.10">
    <property type="entry name" value="Met repressor-like"/>
    <property type="match status" value="1"/>
</dbReference>
<dbReference type="EMBL" id="CP014870">
    <property type="protein sequence ID" value="ANJ58397.1"/>
    <property type="molecule type" value="Genomic_DNA"/>
</dbReference>
<dbReference type="SUPFAM" id="SSF47598">
    <property type="entry name" value="Ribbon-helix-helix"/>
    <property type="match status" value="1"/>
</dbReference>
<dbReference type="RefSeq" id="WP_064679835.1">
    <property type="nucleotide sequence ID" value="NZ_CP014870.1"/>
</dbReference>
<accession>A0A191YZT1</accession>
<dbReference type="Pfam" id="PF22513">
    <property type="entry name" value="FitA-like_RHH"/>
    <property type="match status" value="1"/>
</dbReference>
<organism evidence="2 3">
    <name type="scientific">Pseudomonas silesiensis</name>
    <dbReference type="NCBI Taxonomy" id="1853130"/>
    <lineage>
        <taxon>Bacteria</taxon>
        <taxon>Pseudomonadati</taxon>
        <taxon>Pseudomonadota</taxon>
        <taxon>Gammaproteobacteria</taxon>
        <taxon>Pseudomonadales</taxon>
        <taxon>Pseudomonadaceae</taxon>
        <taxon>Pseudomonas</taxon>
    </lineage>
</organism>
<dbReference type="STRING" id="1853130.PMA3_25790"/>
<gene>
    <name evidence="2" type="ORF">PMA3_25790</name>
</gene>
<feature type="domain" description="Antitoxin FitA-like ribbon-helix-helix" evidence="1">
    <location>
        <begin position="3"/>
        <end position="39"/>
    </location>
</feature>
<evidence type="ECO:0000313" key="2">
    <source>
        <dbReference type="EMBL" id="ANJ58397.1"/>
    </source>
</evidence>
<protein>
    <submittedName>
        <fullName evidence="2">Plasmid stabilization protein</fullName>
    </submittedName>
</protein>
<dbReference type="InterPro" id="IPR013321">
    <property type="entry name" value="Arc_rbn_hlx_hlx"/>
</dbReference>
<name>A0A191YZT1_9PSED</name>
<dbReference type="Proteomes" id="UP000078354">
    <property type="component" value="Chromosome"/>
</dbReference>
<reference evidence="2 3" key="1">
    <citation type="journal article" date="2018" name="Syst. Appl. Microbiol.">
        <title>Pseudomonas silesiensis sp. nov. strain A3T isolated from a biological pesticide sewage treatment plant and analysis of the complete genome sequence.</title>
        <authorList>
            <person name="Kaminski M.A."/>
            <person name="Furmanczyk E.M."/>
            <person name="Sobczak A."/>
            <person name="Dziembowski A."/>
            <person name="Lipinski L."/>
        </authorList>
    </citation>
    <scope>NUCLEOTIDE SEQUENCE [LARGE SCALE GENOMIC DNA]</scope>
    <source>
        <strain evidence="2 3">A3</strain>
    </source>
</reference>
<keyword evidence="3" id="KW-1185">Reference proteome</keyword>
<dbReference type="AlphaFoldDB" id="A0A191YZT1"/>
<dbReference type="GO" id="GO:0006355">
    <property type="term" value="P:regulation of DNA-templated transcription"/>
    <property type="evidence" value="ECO:0007669"/>
    <property type="project" value="InterPro"/>
</dbReference>
<dbReference type="InterPro" id="IPR053853">
    <property type="entry name" value="FitA-like_RHH"/>
</dbReference>
<proteinExistence type="predicted"/>
<evidence type="ECO:0000259" key="1">
    <source>
        <dbReference type="Pfam" id="PF22513"/>
    </source>
</evidence>
<evidence type="ECO:0000313" key="3">
    <source>
        <dbReference type="Proteomes" id="UP000078354"/>
    </source>
</evidence>